<keyword evidence="1" id="KW-0472">Membrane</keyword>
<proteinExistence type="predicted"/>
<evidence type="ECO:0000256" key="1">
    <source>
        <dbReference type="SAM" id="Phobius"/>
    </source>
</evidence>
<keyword evidence="3" id="KW-1185">Reference proteome</keyword>
<dbReference type="Proteomes" id="UP000199515">
    <property type="component" value="Unassembled WGS sequence"/>
</dbReference>
<organism evidence="2 3">
    <name type="scientific">Amycolatopsis xylanica</name>
    <dbReference type="NCBI Taxonomy" id="589385"/>
    <lineage>
        <taxon>Bacteria</taxon>
        <taxon>Bacillati</taxon>
        <taxon>Actinomycetota</taxon>
        <taxon>Actinomycetes</taxon>
        <taxon>Pseudonocardiales</taxon>
        <taxon>Pseudonocardiaceae</taxon>
        <taxon>Amycolatopsis</taxon>
    </lineage>
</organism>
<sequence length="442" mass="48239">MRASGGGWQRHHVLAVFVTVAVLAATFVMYRSDSLTGTATTPSGPATSSVVAPGSLPRVPWAGPDFYKAFPAMVSAGWTDPNFFPIGVWYEAVTTPADTALDKEAGLNTYFELTASSDISLVRDAGMFAMPSTQLKGYGPETVGWLLTDEVDLWGHEGDAPWTGNFPSEGPICVPEQALCGYTVLKTLRDRLPQNDGRVRYANFGFGMEFFIKDPLAARFLDYTDVSSMDTYWYTDPGMCEKSHTPVEVCQRSASYGFTMDRIRGLDAMDGKLQPIYAFIETGLPFAQFSVPIAPDQLSGAVMNSLIHEARGVIYFNHNFGGPCISQHVLRDACGAQIRPAVIEINRRVKSLAPVLNTQSIKYQFSPDLDTMFKSLDGAYYIFAMNARGSAPGPHTLTLPSGMQATQAEVLFEDRTVPVDAGKLVDTFAAESTYHVYKLKGS</sequence>
<keyword evidence="1" id="KW-0812">Transmembrane</keyword>
<evidence type="ECO:0000313" key="3">
    <source>
        <dbReference type="Proteomes" id="UP000199515"/>
    </source>
</evidence>
<name>A0A1H3L9R1_9PSEU</name>
<feature type="transmembrane region" description="Helical" evidence="1">
    <location>
        <begin position="12"/>
        <end position="30"/>
    </location>
</feature>
<dbReference type="AlphaFoldDB" id="A0A1H3L9R1"/>
<dbReference type="STRING" id="589385.SAMN05421504_106107"/>
<keyword evidence="1" id="KW-1133">Transmembrane helix</keyword>
<dbReference type="EMBL" id="FNON01000006">
    <property type="protein sequence ID" value="SDY60694.1"/>
    <property type="molecule type" value="Genomic_DNA"/>
</dbReference>
<evidence type="ECO:0008006" key="4">
    <source>
        <dbReference type="Google" id="ProtNLM"/>
    </source>
</evidence>
<accession>A0A1H3L9R1</accession>
<reference evidence="2 3" key="1">
    <citation type="submission" date="2016-10" db="EMBL/GenBank/DDBJ databases">
        <authorList>
            <person name="de Groot N.N."/>
        </authorList>
    </citation>
    <scope>NUCLEOTIDE SEQUENCE [LARGE SCALE GENOMIC DNA]</scope>
    <source>
        <strain evidence="2 3">CPCC 202699</strain>
    </source>
</reference>
<evidence type="ECO:0000313" key="2">
    <source>
        <dbReference type="EMBL" id="SDY60694.1"/>
    </source>
</evidence>
<protein>
    <recommendedName>
        <fullName evidence="4">Beta-galactosidase</fullName>
    </recommendedName>
</protein>
<gene>
    <name evidence="2" type="ORF">SAMN05421504_106107</name>
</gene>